<dbReference type="GO" id="GO:0006281">
    <property type="term" value="P:DNA repair"/>
    <property type="evidence" value="ECO:0007669"/>
    <property type="project" value="UniProtKB-KW"/>
</dbReference>
<dbReference type="CDD" id="cd06529">
    <property type="entry name" value="S24_LexA-like"/>
    <property type="match status" value="1"/>
</dbReference>
<organism evidence="9 10">
    <name type="scientific">Cronobacter turicensis (strain DSM 18703 / CCUG 55852 / LMG 23827 / z3032)</name>
    <dbReference type="NCBI Taxonomy" id="693216"/>
    <lineage>
        <taxon>Bacteria</taxon>
        <taxon>Pseudomonadati</taxon>
        <taxon>Pseudomonadota</taxon>
        <taxon>Gammaproteobacteria</taxon>
        <taxon>Enterobacterales</taxon>
        <taxon>Enterobacteriaceae</taxon>
        <taxon>Cronobacter</taxon>
    </lineage>
</organism>
<evidence type="ECO:0000256" key="3">
    <source>
        <dbReference type="ARBA" id="ARBA00022801"/>
    </source>
</evidence>
<dbReference type="GO" id="GO:0009432">
    <property type="term" value="P:SOS response"/>
    <property type="evidence" value="ECO:0007669"/>
    <property type="project" value="UniProtKB-KW"/>
</dbReference>
<reference evidence="10" key="2">
    <citation type="journal article" date="2011" name="J. Bacteriol.">
        <title>Complete genome sequence of Cronobacter turicensis LMG 23827, a food-borne pathogen causing deaths in neonates.</title>
        <authorList>
            <person name="Stephan R."/>
            <person name="Lehner A."/>
            <person name="Tischler P."/>
            <person name="Rattei T."/>
        </authorList>
    </citation>
    <scope>NUCLEOTIDE SEQUENCE [LARGE SCALE GENOMIC DNA]</scope>
    <source>
        <strain evidence="10">DSM 18703 / CCUG 55852 / LMG 23827 / z3032</strain>
    </source>
</reference>
<dbReference type="SUPFAM" id="SSF51306">
    <property type="entry name" value="LexA/Signal peptidase"/>
    <property type="match status" value="1"/>
</dbReference>
<dbReference type="Pfam" id="PF00717">
    <property type="entry name" value="Peptidase_S24"/>
    <property type="match status" value="1"/>
</dbReference>
<keyword evidence="5" id="KW-0234">DNA repair</keyword>
<dbReference type="InterPro" id="IPR015927">
    <property type="entry name" value="Peptidase_S24_S26A/B/C"/>
</dbReference>
<evidence type="ECO:0000313" key="10">
    <source>
        <dbReference type="Proteomes" id="UP000002069"/>
    </source>
</evidence>
<dbReference type="Gene3D" id="2.10.109.10">
    <property type="entry name" value="Umud Fragment, subunit A"/>
    <property type="match status" value="1"/>
</dbReference>
<evidence type="ECO:0000256" key="1">
    <source>
        <dbReference type="ARBA" id="ARBA00007484"/>
    </source>
</evidence>
<dbReference type="InterPro" id="IPR036286">
    <property type="entry name" value="LexA/Signal_pep-like_sf"/>
</dbReference>
<evidence type="ECO:0000259" key="8">
    <source>
        <dbReference type="Pfam" id="PF00717"/>
    </source>
</evidence>
<evidence type="ECO:0000256" key="2">
    <source>
        <dbReference type="ARBA" id="ARBA00022763"/>
    </source>
</evidence>
<dbReference type="GO" id="GO:0006355">
    <property type="term" value="P:regulation of DNA-templated transcription"/>
    <property type="evidence" value="ECO:0007669"/>
    <property type="project" value="InterPro"/>
</dbReference>
<proteinExistence type="inferred from homology"/>
<dbReference type="EMBL" id="FN543093">
    <property type="protein sequence ID" value="CBA30137.1"/>
    <property type="molecule type" value="Genomic_DNA"/>
</dbReference>
<feature type="domain" description="Peptidase S24/S26A/S26B/S26C" evidence="8">
    <location>
        <begin position="26"/>
        <end position="142"/>
    </location>
</feature>
<dbReference type="PANTHER" id="PTHR33516">
    <property type="entry name" value="LEXA REPRESSOR"/>
    <property type="match status" value="1"/>
</dbReference>
<gene>
    <name evidence="9" type="primary">umuD</name>
    <name evidence="9" type="ordered locus">Ctu_17650</name>
</gene>
<dbReference type="InterPro" id="IPR006197">
    <property type="entry name" value="Peptidase_S24_LexA"/>
</dbReference>
<dbReference type="GO" id="GO:0003677">
    <property type="term" value="F:DNA binding"/>
    <property type="evidence" value="ECO:0007669"/>
    <property type="project" value="InterPro"/>
</dbReference>
<evidence type="ECO:0000313" key="9">
    <source>
        <dbReference type="EMBL" id="CBA30137.1"/>
    </source>
</evidence>
<evidence type="ECO:0000256" key="5">
    <source>
        <dbReference type="ARBA" id="ARBA00023204"/>
    </source>
</evidence>
<protein>
    <submittedName>
        <fullName evidence="9">Protein umuD</fullName>
    </submittedName>
</protein>
<dbReference type="PANTHER" id="PTHR33516:SF2">
    <property type="entry name" value="LEXA REPRESSOR-RELATED"/>
    <property type="match status" value="1"/>
</dbReference>
<reference evidence="9 10" key="1">
    <citation type="journal article" date="2010" name="J. Bacteriol.">
        <title>Complete Genome Sequence of Cronobacter turicensis LMG 23827, a foodborne pathogen causing deaths in neonates.</title>
        <authorList>
            <person name="Stephan R."/>
            <person name="Lehner A."/>
            <person name="Tischler P."/>
            <person name="Rattei T."/>
        </authorList>
    </citation>
    <scope>NUCLEOTIDE SEQUENCE [LARGE SCALE GENOMIC DNA]</scope>
    <source>
        <strain evidence="10">DSM 18703 / CCUG 55852 / LMG 23827 / z3032</strain>
    </source>
</reference>
<comment type="similarity">
    <text evidence="1 7">Belongs to the peptidase S24 family.</text>
</comment>
<keyword evidence="2" id="KW-0227">DNA damage</keyword>
<keyword evidence="3 7" id="KW-0378">Hydrolase</keyword>
<keyword evidence="6" id="KW-0742">SOS response</keyword>
<accession>C9Y1S5</accession>
<evidence type="ECO:0000256" key="7">
    <source>
        <dbReference type="RuleBase" id="RU003991"/>
    </source>
</evidence>
<dbReference type="PRINTS" id="PR00726">
    <property type="entry name" value="LEXASERPTASE"/>
</dbReference>
<dbReference type="GO" id="GO:0016787">
    <property type="term" value="F:hydrolase activity"/>
    <property type="evidence" value="ECO:0007669"/>
    <property type="project" value="UniProtKB-KW"/>
</dbReference>
<name>C9Y1S5_CROTZ</name>
<evidence type="ECO:0000256" key="6">
    <source>
        <dbReference type="ARBA" id="ARBA00023236"/>
    </source>
</evidence>
<dbReference type="InterPro" id="IPR050077">
    <property type="entry name" value="LexA_repressor"/>
</dbReference>
<dbReference type="AlphaFoldDB" id="C9Y1S5"/>
<dbReference type="MEROPS" id="S24.003"/>
<dbReference type="Proteomes" id="UP000002069">
    <property type="component" value="Chromosome"/>
</dbReference>
<keyword evidence="4 7" id="KW-0068">Autocatalytic cleavage</keyword>
<keyword evidence="10" id="KW-1185">Reference proteome</keyword>
<dbReference type="PATRIC" id="fig|693216.3.peg.1676"/>
<evidence type="ECO:0000256" key="4">
    <source>
        <dbReference type="ARBA" id="ARBA00022813"/>
    </source>
</evidence>
<sequence>MHSNFTGRYIMKIHPLVWPVTPVNIPFYADLISAGFPSPAADYIDSGIDLVSHLIAHPSSTYVLRVAGDSMRDAGILDGSLLLVDFSLHAKHNDIVVANIGGEFTVKRLVTYPVAQLRAENPAYPPIAVYDADDLEIVGVVICVINTLHRNVRAG</sequence>
<dbReference type="KEGG" id="ctu:CTU_17650"/>
<dbReference type="HOGENOM" id="CLU_066192_0_0_6"/>
<dbReference type="InterPro" id="IPR039418">
    <property type="entry name" value="LexA-like"/>
</dbReference>
<dbReference type="NCBIfam" id="NF007621">
    <property type="entry name" value="PRK10276.1"/>
    <property type="match status" value="1"/>
</dbReference>